<feature type="domain" description="Mur ligase C-terminal" evidence="11">
    <location>
        <begin position="293"/>
        <end position="412"/>
    </location>
</feature>
<dbReference type="Gene3D" id="3.90.190.20">
    <property type="entry name" value="Mur ligase, C-terminal domain"/>
    <property type="match status" value="1"/>
</dbReference>
<comment type="similarity">
    <text evidence="1 10">Belongs to the folylpolyglutamate synthase family.</text>
</comment>
<dbReference type="PROSITE" id="PS01011">
    <property type="entry name" value="FOLYLPOLYGLU_SYNT_1"/>
    <property type="match status" value="1"/>
</dbReference>
<dbReference type="InterPro" id="IPR018109">
    <property type="entry name" value="Folylpolyglutamate_synth_CS"/>
</dbReference>
<evidence type="ECO:0000256" key="5">
    <source>
        <dbReference type="ARBA" id="ARBA00022741"/>
    </source>
</evidence>
<keyword evidence="6 10" id="KW-0067">ATP-binding</keyword>
<dbReference type="InterPro" id="IPR036615">
    <property type="entry name" value="Mur_ligase_C_dom_sf"/>
</dbReference>
<evidence type="ECO:0000313" key="14">
    <source>
        <dbReference type="Proteomes" id="UP000608420"/>
    </source>
</evidence>
<keyword evidence="5 10" id="KW-0547">Nucleotide-binding</keyword>
<dbReference type="InterPro" id="IPR036565">
    <property type="entry name" value="Mur-like_cat_sf"/>
</dbReference>
<evidence type="ECO:0000256" key="7">
    <source>
        <dbReference type="ARBA" id="ARBA00022842"/>
    </source>
</evidence>
<accession>A0ABQ1W9G4</accession>
<dbReference type="RefSeq" id="WP_120464995.1">
    <property type="nucleotide sequence ID" value="NZ_BMIW01000069.1"/>
</dbReference>
<comment type="catalytic activity">
    <reaction evidence="9">
        <text>(6S)-5,6,7,8-tetrahydrofolyl-(gamma-L-Glu)(n) + L-glutamate + ATP = (6S)-5,6,7,8-tetrahydrofolyl-(gamma-L-Glu)(n+1) + ADP + phosphate + H(+)</text>
        <dbReference type="Rhea" id="RHEA:10580"/>
        <dbReference type="Rhea" id="RHEA-COMP:14738"/>
        <dbReference type="Rhea" id="RHEA-COMP:14740"/>
        <dbReference type="ChEBI" id="CHEBI:15378"/>
        <dbReference type="ChEBI" id="CHEBI:29985"/>
        <dbReference type="ChEBI" id="CHEBI:30616"/>
        <dbReference type="ChEBI" id="CHEBI:43474"/>
        <dbReference type="ChEBI" id="CHEBI:141005"/>
        <dbReference type="ChEBI" id="CHEBI:456216"/>
        <dbReference type="EC" id="6.3.2.17"/>
    </reaction>
</comment>
<dbReference type="PROSITE" id="PS01012">
    <property type="entry name" value="FOLYLPOLYGLU_SYNT_2"/>
    <property type="match status" value="1"/>
</dbReference>
<dbReference type="PIRSF" id="PIRSF001563">
    <property type="entry name" value="Folylpolyglu_synth"/>
    <property type="match status" value="1"/>
</dbReference>
<organism evidence="13 14">
    <name type="scientific">Paenibacillus aceti</name>
    <dbReference type="NCBI Taxonomy" id="1820010"/>
    <lineage>
        <taxon>Bacteria</taxon>
        <taxon>Bacillati</taxon>
        <taxon>Bacillota</taxon>
        <taxon>Bacilli</taxon>
        <taxon>Bacillales</taxon>
        <taxon>Paenibacillaceae</taxon>
        <taxon>Paenibacillus</taxon>
    </lineage>
</organism>
<keyword evidence="4" id="KW-0479">Metal-binding</keyword>
<dbReference type="SUPFAM" id="SSF53244">
    <property type="entry name" value="MurD-like peptide ligases, peptide-binding domain"/>
    <property type="match status" value="1"/>
</dbReference>
<evidence type="ECO:0000256" key="1">
    <source>
        <dbReference type="ARBA" id="ARBA00008276"/>
    </source>
</evidence>
<dbReference type="Proteomes" id="UP000608420">
    <property type="component" value="Unassembled WGS sequence"/>
</dbReference>
<evidence type="ECO:0000259" key="11">
    <source>
        <dbReference type="Pfam" id="PF02875"/>
    </source>
</evidence>
<dbReference type="EMBL" id="BMIW01000069">
    <property type="protein sequence ID" value="GGG20261.1"/>
    <property type="molecule type" value="Genomic_DNA"/>
</dbReference>
<dbReference type="Pfam" id="PF08245">
    <property type="entry name" value="Mur_ligase_M"/>
    <property type="match status" value="1"/>
</dbReference>
<dbReference type="InterPro" id="IPR013221">
    <property type="entry name" value="Mur_ligase_cen"/>
</dbReference>
<dbReference type="InterPro" id="IPR004101">
    <property type="entry name" value="Mur_ligase_C"/>
</dbReference>
<gene>
    <name evidence="13" type="primary">folC</name>
    <name evidence="13" type="ORF">GCM10010913_48070</name>
</gene>
<evidence type="ECO:0000256" key="4">
    <source>
        <dbReference type="ARBA" id="ARBA00022723"/>
    </source>
</evidence>
<dbReference type="Pfam" id="PF02875">
    <property type="entry name" value="Mur_ligase_C"/>
    <property type="match status" value="1"/>
</dbReference>
<feature type="domain" description="Mur ligase central" evidence="12">
    <location>
        <begin position="44"/>
        <end position="265"/>
    </location>
</feature>
<dbReference type="SUPFAM" id="SSF53623">
    <property type="entry name" value="MurD-like peptide ligases, catalytic domain"/>
    <property type="match status" value="1"/>
</dbReference>
<evidence type="ECO:0000259" key="12">
    <source>
        <dbReference type="Pfam" id="PF08245"/>
    </source>
</evidence>
<evidence type="ECO:0000256" key="6">
    <source>
        <dbReference type="ARBA" id="ARBA00022840"/>
    </source>
</evidence>
<sequence>MSYKSILNYISLFNRNDKKQNLQYMQKLLEEMGDPHKYIKYIHVAGTNGKGSVVSYIGSVLAESGYITGIYTSPHIERWTERFKIGNQEISEEEFIAVAELVKQKVIELMQSGAGEPTMFEFLTAMAFQFFKDKNCDFVVLETGMGGEVDPTNIVESTIVSVITKISLDHNSYLGDTIENVAAKKAGIIKQGIKTVLYPQDISVEKVVEKVASRLKSRVHKPNFDQIIVNEKYIDKQIFSYKNYQNIEVSLLGKHQIENAVVALETLELLNNMGIDISEENIKKGISKVSWPGRTEVLNTDPLFILDGAHNLDGIKVLINSLKEYFPDKKLICIYAGLEGKDNNEMIKLVSQEAQVIYFIDHNHPRAIPSKELLQTGLKYSQNVKACNSIEEAIKESISGIGPDSYVCVAGSVFYIKEFRDYFSKKYTETL</sequence>
<evidence type="ECO:0000256" key="8">
    <source>
        <dbReference type="ARBA" id="ARBA00030592"/>
    </source>
</evidence>
<keyword evidence="7" id="KW-0460">Magnesium</keyword>
<name>A0ABQ1W9G4_9BACL</name>
<dbReference type="NCBIfam" id="TIGR01499">
    <property type="entry name" value="folC"/>
    <property type="match status" value="1"/>
</dbReference>
<keyword evidence="3 10" id="KW-0436">Ligase</keyword>
<dbReference type="InterPro" id="IPR001645">
    <property type="entry name" value="Folylpolyglutamate_synth"/>
</dbReference>
<evidence type="ECO:0000256" key="2">
    <source>
        <dbReference type="ARBA" id="ARBA00013025"/>
    </source>
</evidence>
<evidence type="ECO:0000256" key="10">
    <source>
        <dbReference type="PIRNR" id="PIRNR001563"/>
    </source>
</evidence>
<dbReference type="PANTHER" id="PTHR11136">
    <property type="entry name" value="FOLYLPOLYGLUTAMATE SYNTHASE-RELATED"/>
    <property type="match status" value="1"/>
</dbReference>
<reference evidence="14" key="1">
    <citation type="journal article" date="2019" name="Int. J. Syst. Evol. Microbiol.">
        <title>The Global Catalogue of Microorganisms (GCM) 10K type strain sequencing project: providing services to taxonomists for standard genome sequencing and annotation.</title>
        <authorList>
            <consortium name="The Broad Institute Genomics Platform"/>
            <consortium name="The Broad Institute Genome Sequencing Center for Infectious Disease"/>
            <person name="Wu L."/>
            <person name="Ma J."/>
        </authorList>
    </citation>
    <scope>NUCLEOTIDE SEQUENCE [LARGE SCALE GENOMIC DNA]</scope>
    <source>
        <strain evidence="14">CGMCC 1.15420</strain>
    </source>
</reference>
<dbReference type="Gene3D" id="3.40.1190.10">
    <property type="entry name" value="Mur-like, catalytic domain"/>
    <property type="match status" value="1"/>
</dbReference>
<comment type="caution">
    <text evidence="13">The sequence shown here is derived from an EMBL/GenBank/DDBJ whole genome shotgun (WGS) entry which is preliminary data.</text>
</comment>
<keyword evidence="14" id="KW-1185">Reference proteome</keyword>
<evidence type="ECO:0000256" key="9">
    <source>
        <dbReference type="ARBA" id="ARBA00047493"/>
    </source>
</evidence>
<protein>
    <recommendedName>
        <fullName evidence="2">tetrahydrofolate synthase</fullName>
        <ecNumber evidence="2">6.3.2.17</ecNumber>
    </recommendedName>
    <alternativeName>
        <fullName evidence="8">Tetrahydrofolylpolyglutamate synthase</fullName>
    </alternativeName>
</protein>
<proteinExistence type="inferred from homology"/>
<dbReference type="PANTHER" id="PTHR11136:SF0">
    <property type="entry name" value="DIHYDROFOLATE SYNTHETASE-RELATED"/>
    <property type="match status" value="1"/>
</dbReference>
<evidence type="ECO:0000313" key="13">
    <source>
        <dbReference type="EMBL" id="GGG20261.1"/>
    </source>
</evidence>
<dbReference type="EC" id="6.3.2.17" evidence="2"/>
<evidence type="ECO:0000256" key="3">
    <source>
        <dbReference type="ARBA" id="ARBA00022598"/>
    </source>
</evidence>